<proteinExistence type="predicted"/>
<feature type="non-terminal residue" evidence="1">
    <location>
        <position position="87"/>
    </location>
</feature>
<name>A0AAN5I7H7_9BILA</name>
<dbReference type="Proteomes" id="UP001328107">
    <property type="component" value="Unassembled WGS sequence"/>
</dbReference>
<accession>A0AAN5I7H7</accession>
<protein>
    <submittedName>
        <fullName evidence="1">Uncharacterized protein</fullName>
    </submittedName>
</protein>
<dbReference type="EMBL" id="BTRK01000005">
    <property type="protein sequence ID" value="GMR54359.1"/>
    <property type="molecule type" value="Genomic_DNA"/>
</dbReference>
<evidence type="ECO:0000313" key="1">
    <source>
        <dbReference type="EMBL" id="GMR54359.1"/>
    </source>
</evidence>
<evidence type="ECO:0000313" key="2">
    <source>
        <dbReference type="Proteomes" id="UP001328107"/>
    </source>
</evidence>
<dbReference type="AlphaFoldDB" id="A0AAN5I7H7"/>
<sequence>PSPLPSRFLALDGLLALKREISTLGLVAPALGSRGRCLQSEGLVRLHSSVLARVLSLGSICSSLLSLAHLGDHGLGGRDRDGADEHS</sequence>
<comment type="caution">
    <text evidence="1">The sequence shown here is derived from an EMBL/GenBank/DDBJ whole genome shotgun (WGS) entry which is preliminary data.</text>
</comment>
<reference evidence="2" key="1">
    <citation type="submission" date="2022-10" db="EMBL/GenBank/DDBJ databases">
        <title>Genome assembly of Pristionchus species.</title>
        <authorList>
            <person name="Yoshida K."/>
            <person name="Sommer R.J."/>
        </authorList>
    </citation>
    <scope>NUCLEOTIDE SEQUENCE [LARGE SCALE GENOMIC DNA]</scope>
    <source>
        <strain evidence="2">RS5460</strain>
    </source>
</reference>
<gene>
    <name evidence="1" type="ORF">PMAYCL1PPCAC_24554</name>
</gene>
<keyword evidence="2" id="KW-1185">Reference proteome</keyword>
<organism evidence="1 2">
    <name type="scientific">Pristionchus mayeri</name>
    <dbReference type="NCBI Taxonomy" id="1317129"/>
    <lineage>
        <taxon>Eukaryota</taxon>
        <taxon>Metazoa</taxon>
        <taxon>Ecdysozoa</taxon>
        <taxon>Nematoda</taxon>
        <taxon>Chromadorea</taxon>
        <taxon>Rhabditida</taxon>
        <taxon>Rhabditina</taxon>
        <taxon>Diplogasteromorpha</taxon>
        <taxon>Diplogasteroidea</taxon>
        <taxon>Neodiplogasteridae</taxon>
        <taxon>Pristionchus</taxon>
    </lineage>
</organism>
<feature type="non-terminal residue" evidence="1">
    <location>
        <position position="1"/>
    </location>
</feature>